<dbReference type="Gene3D" id="1.10.630.10">
    <property type="entry name" value="Cytochrome P450"/>
    <property type="match status" value="1"/>
</dbReference>
<keyword evidence="7" id="KW-0349">Heme</keyword>
<dbReference type="InterPro" id="IPR036396">
    <property type="entry name" value="Cyt_P450_sf"/>
</dbReference>
<dbReference type="OrthoDB" id="2789670at2759"/>
<dbReference type="InterPro" id="IPR001128">
    <property type="entry name" value="Cyt_P450"/>
</dbReference>
<protein>
    <submittedName>
        <fullName evidence="8">Uncharacterized protein</fullName>
    </submittedName>
</protein>
<dbReference type="AlphaFoldDB" id="A0A8S3YLM1"/>
<dbReference type="PRINTS" id="PR00463">
    <property type="entry name" value="EP450I"/>
</dbReference>
<keyword evidence="5 7" id="KW-0408">Iron</keyword>
<comment type="caution">
    <text evidence="8">The sequence shown here is derived from an EMBL/GenBank/DDBJ whole genome shotgun (WGS) entry which is preliminary data.</text>
</comment>
<dbReference type="EMBL" id="CAJHNH020000237">
    <property type="protein sequence ID" value="CAG5116332.1"/>
    <property type="molecule type" value="Genomic_DNA"/>
</dbReference>
<gene>
    <name evidence="8" type="ORF">CUNI_LOCUS1890</name>
</gene>
<dbReference type="SUPFAM" id="SSF48264">
    <property type="entry name" value="Cytochrome P450"/>
    <property type="match status" value="1"/>
</dbReference>
<dbReference type="GO" id="GO:0020037">
    <property type="term" value="F:heme binding"/>
    <property type="evidence" value="ECO:0007669"/>
    <property type="project" value="InterPro"/>
</dbReference>
<proteinExistence type="inferred from homology"/>
<dbReference type="InterPro" id="IPR050182">
    <property type="entry name" value="Cytochrome_P450_fam2"/>
</dbReference>
<dbReference type="Proteomes" id="UP000678393">
    <property type="component" value="Unassembled WGS sequence"/>
</dbReference>
<organism evidence="8 9">
    <name type="scientific">Candidula unifasciata</name>
    <dbReference type="NCBI Taxonomy" id="100452"/>
    <lineage>
        <taxon>Eukaryota</taxon>
        <taxon>Metazoa</taxon>
        <taxon>Spiralia</taxon>
        <taxon>Lophotrochozoa</taxon>
        <taxon>Mollusca</taxon>
        <taxon>Gastropoda</taxon>
        <taxon>Heterobranchia</taxon>
        <taxon>Euthyneura</taxon>
        <taxon>Panpulmonata</taxon>
        <taxon>Eupulmonata</taxon>
        <taxon>Stylommatophora</taxon>
        <taxon>Helicina</taxon>
        <taxon>Helicoidea</taxon>
        <taxon>Geomitridae</taxon>
        <taxon>Candidula</taxon>
    </lineage>
</organism>
<evidence type="ECO:0000256" key="1">
    <source>
        <dbReference type="ARBA" id="ARBA00001971"/>
    </source>
</evidence>
<dbReference type="PANTHER" id="PTHR24300">
    <property type="entry name" value="CYTOCHROME P450 508A4-RELATED"/>
    <property type="match status" value="1"/>
</dbReference>
<dbReference type="GO" id="GO:0008395">
    <property type="term" value="F:steroid hydroxylase activity"/>
    <property type="evidence" value="ECO:0007669"/>
    <property type="project" value="TreeGrafter"/>
</dbReference>
<keyword evidence="6" id="KW-0503">Monooxygenase</keyword>
<dbReference type="GO" id="GO:0005737">
    <property type="term" value="C:cytoplasm"/>
    <property type="evidence" value="ECO:0007669"/>
    <property type="project" value="TreeGrafter"/>
</dbReference>
<comment type="cofactor">
    <cofactor evidence="1 7">
        <name>heme</name>
        <dbReference type="ChEBI" id="CHEBI:30413"/>
    </cofactor>
</comment>
<evidence type="ECO:0000256" key="4">
    <source>
        <dbReference type="ARBA" id="ARBA00023002"/>
    </source>
</evidence>
<dbReference type="GO" id="GO:0006805">
    <property type="term" value="P:xenobiotic metabolic process"/>
    <property type="evidence" value="ECO:0007669"/>
    <property type="project" value="TreeGrafter"/>
</dbReference>
<dbReference type="PRINTS" id="PR00385">
    <property type="entry name" value="P450"/>
</dbReference>
<dbReference type="GO" id="GO:0006082">
    <property type="term" value="P:organic acid metabolic process"/>
    <property type="evidence" value="ECO:0007669"/>
    <property type="project" value="TreeGrafter"/>
</dbReference>
<dbReference type="InterPro" id="IPR002401">
    <property type="entry name" value="Cyt_P450_E_grp-I"/>
</dbReference>
<keyword evidence="9" id="KW-1185">Reference proteome</keyword>
<evidence type="ECO:0000256" key="5">
    <source>
        <dbReference type="ARBA" id="ARBA00023004"/>
    </source>
</evidence>
<evidence type="ECO:0000313" key="8">
    <source>
        <dbReference type="EMBL" id="CAG5116332.1"/>
    </source>
</evidence>
<accession>A0A8S3YLM1</accession>
<feature type="binding site" description="axial binding residue" evidence="7">
    <location>
        <position position="437"/>
    </location>
    <ligand>
        <name>heme</name>
        <dbReference type="ChEBI" id="CHEBI:30413"/>
    </ligand>
    <ligandPart>
        <name>Fe</name>
        <dbReference type="ChEBI" id="CHEBI:18248"/>
    </ligandPart>
</feature>
<evidence type="ECO:0000313" key="9">
    <source>
        <dbReference type="Proteomes" id="UP000678393"/>
    </source>
</evidence>
<sequence>MDLLTTALLVGAIGILVAYFWLHRPNPKCPPSPSGAWPIVGHLLQLTADPRVKFAKFREQCGDVYSLYLGSTRVVVFNGLDVAKEVLVKQGDDFMDRAVNYVDIASDSVNKGLASSNGPAWKEHRLFTMTVLKNFGLGKNMLAEKVQEEVNYFMELLESFQGKPKDVDSLTTTAVSNIMCSIIVGRRFDYDDQQFAQILELIRYNLSKLKGTALLNYFPWLRFLPGDLFYCKIITKNFREFFDIFARYYIQENEQVVGEPGNYIAAYLQEINKKVQAGEKTYLDKSNLLRCIFDLFVAGTETTATTLGWFFLYMVNYPRVQDKVFEEISEVVGQDRAPNTQDRSKLVYTTATIMEVQRLASLLPFSGARVVRRDVQIAGYLIPQDSHVLINFDTVLHDKALWGDDADQFRPERFIASDGSLYTPDAWIPFAIGKRNCLGDSMAKLELYIFVSNIIQRFQILPPDSKRVPPLKGCLQITHVPSPYEVRFVSRTSRL</sequence>
<keyword evidence="3 7" id="KW-0479">Metal-binding</keyword>
<evidence type="ECO:0000256" key="6">
    <source>
        <dbReference type="ARBA" id="ARBA00023033"/>
    </source>
</evidence>
<comment type="similarity">
    <text evidence="2">Belongs to the cytochrome P450 family.</text>
</comment>
<keyword evidence="4" id="KW-0560">Oxidoreductase</keyword>
<evidence type="ECO:0000256" key="2">
    <source>
        <dbReference type="ARBA" id="ARBA00010617"/>
    </source>
</evidence>
<dbReference type="GO" id="GO:0005506">
    <property type="term" value="F:iron ion binding"/>
    <property type="evidence" value="ECO:0007669"/>
    <property type="project" value="InterPro"/>
</dbReference>
<evidence type="ECO:0000256" key="3">
    <source>
        <dbReference type="ARBA" id="ARBA00022723"/>
    </source>
</evidence>
<dbReference type="FunFam" id="1.10.630.10:FF:000036">
    <property type="entry name" value="CYtochrome P450 family"/>
    <property type="match status" value="1"/>
</dbReference>
<reference evidence="8" key="1">
    <citation type="submission" date="2021-04" db="EMBL/GenBank/DDBJ databases">
        <authorList>
            <consortium name="Molecular Ecology Group"/>
        </authorList>
    </citation>
    <scope>NUCLEOTIDE SEQUENCE</scope>
</reference>
<evidence type="ECO:0000256" key="7">
    <source>
        <dbReference type="PIRSR" id="PIRSR602401-1"/>
    </source>
</evidence>
<dbReference type="GO" id="GO:0016712">
    <property type="term" value="F:oxidoreductase activity, acting on paired donors, with incorporation or reduction of molecular oxygen, reduced flavin or flavoprotein as one donor, and incorporation of one atom of oxygen"/>
    <property type="evidence" value="ECO:0007669"/>
    <property type="project" value="TreeGrafter"/>
</dbReference>
<dbReference type="PANTHER" id="PTHR24300:SF403">
    <property type="entry name" value="CYTOCHROME P450 306A1"/>
    <property type="match status" value="1"/>
</dbReference>
<dbReference type="Pfam" id="PF00067">
    <property type="entry name" value="p450"/>
    <property type="match status" value="1"/>
</dbReference>
<name>A0A8S3YLM1_9EUPU</name>